<evidence type="ECO:0000313" key="14">
    <source>
        <dbReference type="EMBL" id="VUZ51085.1"/>
    </source>
</evidence>
<comment type="similarity">
    <text evidence="2 11">Belongs to the peptidase M14 family.</text>
</comment>
<dbReference type="PANTHER" id="PTHR11705">
    <property type="entry name" value="PROTEASE FAMILY M14 CARBOXYPEPTIDASE A,B"/>
    <property type="match status" value="1"/>
</dbReference>
<feature type="active site" description="Proton donor/acceptor" evidence="11">
    <location>
        <position position="389"/>
    </location>
</feature>
<organism evidence="14 15">
    <name type="scientific">Hymenolepis diminuta</name>
    <name type="common">Rat tapeworm</name>
    <dbReference type="NCBI Taxonomy" id="6216"/>
    <lineage>
        <taxon>Eukaryota</taxon>
        <taxon>Metazoa</taxon>
        <taxon>Spiralia</taxon>
        <taxon>Lophotrochozoa</taxon>
        <taxon>Platyhelminthes</taxon>
        <taxon>Cestoda</taxon>
        <taxon>Eucestoda</taxon>
        <taxon>Cyclophyllidea</taxon>
        <taxon>Hymenolepididae</taxon>
        <taxon>Hymenolepis</taxon>
    </lineage>
</organism>
<dbReference type="CDD" id="cd03860">
    <property type="entry name" value="M14_CP_A-B_like"/>
    <property type="match status" value="1"/>
</dbReference>
<dbReference type="GO" id="GO:0004181">
    <property type="term" value="F:metallocarboxypeptidase activity"/>
    <property type="evidence" value="ECO:0007669"/>
    <property type="project" value="InterPro"/>
</dbReference>
<evidence type="ECO:0000256" key="6">
    <source>
        <dbReference type="ARBA" id="ARBA00022729"/>
    </source>
</evidence>
<keyword evidence="15" id="KW-1185">Reference proteome</keyword>
<dbReference type="SUPFAM" id="SSF53187">
    <property type="entry name" value="Zn-dependent exopeptidases"/>
    <property type="match status" value="1"/>
</dbReference>
<evidence type="ECO:0000256" key="12">
    <source>
        <dbReference type="SAM" id="SignalP"/>
    </source>
</evidence>
<feature type="domain" description="Peptidase M14" evidence="13">
    <location>
        <begin position="134"/>
        <end position="423"/>
    </location>
</feature>
<evidence type="ECO:0000256" key="10">
    <source>
        <dbReference type="ARBA" id="ARBA00023157"/>
    </source>
</evidence>
<sequence>MLNWIKFTGLFVILLELPDFAHCDGNQIRGHRIYRVQVPKGYFEPIVQILLKGETEDRFEILHISRKLNDFVDVMVNPSSIKSFKKLIQEHNIHTKVIDCNVERSIRRFTAKNKHAAERKRFKRSANKLISHDFYMQFHEMEAVLKTADLLYGYTSLEEIGRTAENRSLWLLKISQDPTLPIIWIDAGIHAREWISSATAFYLIDKLLSKDGNHLLKKYQFYIAPNVNPDGYVYSYNRDRFWRKNRSRNDQEKCPGTDLNRNFPYKWGLHGAEHDECTESYRGKSAADQLETQSLVKKLTSIANQTKLFLTFHAYGQMILMPYGYKIGVRPINFKELKRVALKLIFRLWINHNAIYSTGAPTDLLYPASGGSFDFTCGTLKIPYSFAIELPDTGTYGFLLPPSFIVQIGEQMWDVLQVFVEEMK</sequence>
<keyword evidence="5" id="KW-0479">Metal-binding</keyword>
<name>A0A564YV25_HYMDI</name>
<dbReference type="SUPFAM" id="SSF54897">
    <property type="entry name" value="Protease propeptides/inhibitors"/>
    <property type="match status" value="1"/>
</dbReference>
<evidence type="ECO:0000256" key="8">
    <source>
        <dbReference type="ARBA" id="ARBA00022833"/>
    </source>
</evidence>
<evidence type="ECO:0000256" key="1">
    <source>
        <dbReference type="ARBA" id="ARBA00001947"/>
    </source>
</evidence>
<dbReference type="Gene3D" id="3.40.630.10">
    <property type="entry name" value="Zn peptidases"/>
    <property type="match status" value="1"/>
</dbReference>
<dbReference type="GO" id="GO:0005615">
    <property type="term" value="C:extracellular space"/>
    <property type="evidence" value="ECO:0007669"/>
    <property type="project" value="TreeGrafter"/>
</dbReference>
<dbReference type="InterPro" id="IPR036990">
    <property type="entry name" value="M14A-like_propep"/>
</dbReference>
<evidence type="ECO:0000256" key="5">
    <source>
        <dbReference type="ARBA" id="ARBA00022723"/>
    </source>
</evidence>
<keyword evidence="3" id="KW-0121">Carboxypeptidase</keyword>
<dbReference type="GO" id="GO:0008270">
    <property type="term" value="F:zinc ion binding"/>
    <property type="evidence" value="ECO:0007669"/>
    <property type="project" value="InterPro"/>
</dbReference>
<keyword evidence="4" id="KW-0645">Protease</keyword>
<evidence type="ECO:0000256" key="3">
    <source>
        <dbReference type="ARBA" id="ARBA00022645"/>
    </source>
</evidence>
<evidence type="ECO:0000313" key="15">
    <source>
        <dbReference type="Proteomes" id="UP000321570"/>
    </source>
</evidence>
<evidence type="ECO:0000256" key="11">
    <source>
        <dbReference type="PROSITE-ProRule" id="PRU01379"/>
    </source>
</evidence>
<dbReference type="Proteomes" id="UP000321570">
    <property type="component" value="Unassembled WGS sequence"/>
</dbReference>
<dbReference type="AlphaFoldDB" id="A0A564YV25"/>
<keyword evidence="6 12" id="KW-0732">Signal</keyword>
<dbReference type="InterPro" id="IPR057246">
    <property type="entry name" value="CARBOXYPEPT_ZN_1"/>
</dbReference>
<comment type="cofactor">
    <cofactor evidence="1">
        <name>Zn(2+)</name>
        <dbReference type="ChEBI" id="CHEBI:29105"/>
    </cofactor>
</comment>
<proteinExistence type="inferred from homology"/>
<dbReference type="PRINTS" id="PR00765">
    <property type="entry name" value="CRBOXYPTASEA"/>
</dbReference>
<accession>A0A564YV25</accession>
<dbReference type="PANTHER" id="PTHR11705:SF91">
    <property type="entry name" value="FI01817P-RELATED"/>
    <property type="match status" value="1"/>
</dbReference>
<keyword evidence="9" id="KW-0482">Metalloprotease</keyword>
<evidence type="ECO:0000256" key="2">
    <source>
        <dbReference type="ARBA" id="ARBA00005988"/>
    </source>
</evidence>
<gene>
    <name evidence="14" type="ORF">WMSIL1_LOCUS9863</name>
</gene>
<evidence type="ECO:0000259" key="13">
    <source>
        <dbReference type="PROSITE" id="PS52035"/>
    </source>
</evidence>
<dbReference type="Pfam" id="PF02244">
    <property type="entry name" value="Propep_M14"/>
    <property type="match status" value="1"/>
</dbReference>
<evidence type="ECO:0000256" key="7">
    <source>
        <dbReference type="ARBA" id="ARBA00022801"/>
    </source>
</evidence>
<reference evidence="14 15" key="1">
    <citation type="submission" date="2019-07" db="EMBL/GenBank/DDBJ databases">
        <authorList>
            <person name="Jastrzebski P J."/>
            <person name="Paukszto L."/>
            <person name="Jastrzebski P J."/>
        </authorList>
    </citation>
    <scope>NUCLEOTIDE SEQUENCE [LARGE SCALE GENOMIC DNA]</scope>
    <source>
        <strain evidence="14 15">WMS-il1</strain>
    </source>
</reference>
<dbReference type="InterPro" id="IPR000834">
    <property type="entry name" value="Peptidase_M14"/>
</dbReference>
<dbReference type="FunFam" id="3.40.630.10:FF:000084">
    <property type="entry name" value="Carboxypeptidase B2"/>
    <property type="match status" value="1"/>
</dbReference>
<keyword evidence="10" id="KW-1015">Disulfide bond</keyword>
<evidence type="ECO:0000256" key="9">
    <source>
        <dbReference type="ARBA" id="ARBA00023049"/>
    </source>
</evidence>
<dbReference type="InterPro" id="IPR003146">
    <property type="entry name" value="M14A_act_pep"/>
</dbReference>
<dbReference type="GO" id="GO:0006508">
    <property type="term" value="P:proteolysis"/>
    <property type="evidence" value="ECO:0007669"/>
    <property type="project" value="UniProtKB-KW"/>
</dbReference>
<feature type="chain" id="PRO_5021943192" description="Peptidase M14 domain-containing protein" evidence="12">
    <location>
        <begin position="24"/>
        <end position="424"/>
    </location>
</feature>
<feature type="signal peptide" evidence="12">
    <location>
        <begin position="1"/>
        <end position="23"/>
    </location>
</feature>
<keyword evidence="8" id="KW-0862">Zinc</keyword>
<dbReference type="EMBL" id="CABIJS010000421">
    <property type="protein sequence ID" value="VUZ51085.1"/>
    <property type="molecule type" value="Genomic_DNA"/>
</dbReference>
<dbReference type="Pfam" id="PF00246">
    <property type="entry name" value="Peptidase_M14"/>
    <property type="match status" value="1"/>
</dbReference>
<dbReference type="Gene3D" id="3.30.70.340">
    <property type="entry name" value="Metallocarboxypeptidase-like"/>
    <property type="match status" value="1"/>
</dbReference>
<protein>
    <recommendedName>
        <fullName evidence="13">Peptidase M14 domain-containing protein</fullName>
    </recommendedName>
</protein>
<dbReference type="PROSITE" id="PS52035">
    <property type="entry name" value="PEPTIDASE_M14"/>
    <property type="match status" value="1"/>
</dbReference>
<evidence type="ECO:0000256" key="4">
    <source>
        <dbReference type="ARBA" id="ARBA00022670"/>
    </source>
</evidence>
<keyword evidence="7" id="KW-0378">Hydrolase</keyword>
<dbReference type="PROSITE" id="PS00132">
    <property type="entry name" value="CARBOXYPEPT_ZN_1"/>
    <property type="match status" value="1"/>
</dbReference>
<dbReference type="SMART" id="SM00631">
    <property type="entry name" value="Zn_pept"/>
    <property type="match status" value="1"/>
</dbReference>